<dbReference type="KEGG" id="bmic:BMR1_03g02925"/>
<dbReference type="AlphaFoldDB" id="A0A0K3ARV0"/>
<evidence type="ECO:0000313" key="3">
    <source>
        <dbReference type="EMBL" id="CTQ41185.1"/>
    </source>
</evidence>
<dbReference type="Gene3D" id="3.40.50.300">
    <property type="entry name" value="P-loop containing nucleotide triphosphate hydrolases"/>
    <property type="match status" value="1"/>
</dbReference>
<dbReference type="GO" id="GO:0003924">
    <property type="term" value="F:GTPase activity"/>
    <property type="evidence" value="ECO:0007669"/>
    <property type="project" value="InterPro"/>
</dbReference>
<dbReference type="GeneID" id="24425227"/>
<dbReference type="PROSITE" id="PS51421">
    <property type="entry name" value="RAS"/>
    <property type="match status" value="1"/>
</dbReference>
<accession>A0A0K3ARV0</accession>
<dbReference type="SMART" id="SM00174">
    <property type="entry name" value="RHO"/>
    <property type="match status" value="1"/>
</dbReference>
<dbReference type="InterPro" id="IPR001806">
    <property type="entry name" value="Small_GTPase"/>
</dbReference>
<dbReference type="SMART" id="SM00176">
    <property type="entry name" value="RAN"/>
    <property type="match status" value="1"/>
</dbReference>
<proteinExistence type="predicted"/>
<dbReference type="EMBL" id="LN871598">
    <property type="protein sequence ID" value="CTQ41185.1"/>
    <property type="molecule type" value="Genomic_DNA"/>
</dbReference>
<dbReference type="VEuPathDB" id="PiroplasmaDB:BMR1_03g02925"/>
<reference evidence="3 4" key="2">
    <citation type="journal article" date="2013" name="PLoS ONE">
        <title>Whole genome mapping and re-organization of the nuclear and mitochondrial genomes of Babesia microti isolates.</title>
        <authorList>
            <person name="Cornillot E."/>
            <person name="Dassouli A."/>
            <person name="Garg A."/>
            <person name="Pachikara N."/>
            <person name="Randazzo S."/>
            <person name="Depoix D."/>
            <person name="Carcy B."/>
            <person name="Delbecq S."/>
            <person name="Frutos R."/>
            <person name="Silva J.C."/>
            <person name="Sutton R."/>
            <person name="Krause P.J."/>
            <person name="Mamoun C.B."/>
        </authorList>
    </citation>
    <scope>NUCLEOTIDE SEQUENCE [LARGE SCALE GENOMIC DNA]</scope>
    <source>
        <strain evidence="3 4">RI</strain>
    </source>
</reference>
<dbReference type="PRINTS" id="PR00449">
    <property type="entry name" value="RASTRNSFRMNG"/>
</dbReference>
<dbReference type="GO" id="GO:0005525">
    <property type="term" value="F:GTP binding"/>
    <property type="evidence" value="ECO:0007669"/>
    <property type="project" value="UniProtKB-KW"/>
</dbReference>
<evidence type="ECO:0000256" key="2">
    <source>
        <dbReference type="ARBA" id="ARBA00023134"/>
    </source>
</evidence>
<dbReference type="InterPro" id="IPR005225">
    <property type="entry name" value="Small_GTP-bd"/>
</dbReference>
<keyword evidence="1" id="KW-0547">Nucleotide-binding</keyword>
<reference evidence="3 4" key="1">
    <citation type="journal article" date="2012" name="Nucleic Acids Res.">
        <title>Sequencing of the smallest Apicomplexan genome from the human pathogen Babesia microti.</title>
        <authorList>
            <person name="Cornillot E."/>
            <person name="Hadj-Kaddour K."/>
            <person name="Dassouli A."/>
            <person name="Noel B."/>
            <person name="Ranwez V."/>
            <person name="Vacherie B."/>
            <person name="Augagneur Y."/>
            <person name="Bres V."/>
            <person name="Duclos A."/>
            <person name="Randazzo S."/>
            <person name="Carcy B."/>
            <person name="Debierre-Grockiego F."/>
            <person name="Delbecq S."/>
            <person name="Moubri-Menage K."/>
            <person name="Shams-Eldin H."/>
            <person name="Usmani-Brown S."/>
            <person name="Bringaud F."/>
            <person name="Wincker P."/>
            <person name="Vivares C.P."/>
            <person name="Schwarz R.T."/>
            <person name="Schetters T.P."/>
            <person name="Krause P.J."/>
            <person name="Gorenflot A."/>
            <person name="Berry V."/>
            <person name="Barbe V."/>
            <person name="Ben Mamoun C."/>
        </authorList>
    </citation>
    <scope>NUCLEOTIDE SEQUENCE [LARGE SCALE GENOMIC DNA]</scope>
    <source>
        <strain evidence="3 4">RI</strain>
    </source>
</reference>
<dbReference type="SMART" id="SM00175">
    <property type="entry name" value="RAB"/>
    <property type="match status" value="1"/>
</dbReference>
<dbReference type="FunFam" id="3.40.50.300:FF:000808">
    <property type="entry name" value="Small GTP-binding protein, putative"/>
    <property type="match status" value="1"/>
</dbReference>
<sequence length="236" mass="26192">MISGNNRSYKTVLLGEASVGKSSLALRLTRDEFLDNTNATIGAAFFTYKASPLQPNSSVGDEITPTKFHLGINTGSFVKFDIWDTAGQERFASIAPMYYRGAVCAIVVMDCTCQKSFERAKNWVKQLKQCPHSNPIVVLVANKVDLIYGKFKGLPMGNNQAAQELLTEAAEYANKEQILFVETSAKTGHNVEKLFQLLAQHVLADLKRWDTTKEVVNLQVPTSRFSLSNCCRQSPF</sequence>
<gene>
    <name evidence="3" type="ORF">BMR1_03g02925</name>
</gene>
<dbReference type="InterPro" id="IPR050227">
    <property type="entry name" value="Rab"/>
</dbReference>
<dbReference type="PROSITE" id="PS51417">
    <property type="entry name" value="ARF"/>
    <property type="match status" value="1"/>
</dbReference>
<dbReference type="PANTHER" id="PTHR47977">
    <property type="entry name" value="RAS-RELATED PROTEIN RAB"/>
    <property type="match status" value="1"/>
</dbReference>
<keyword evidence="2" id="KW-0342">GTP-binding</keyword>
<evidence type="ECO:0000313" key="4">
    <source>
        <dbReference type="Proteomes" id="UP000002899"/>
    </source>
</evidence>
<dbReference type="OrthoDB" id="63533at2759"/>
<dbReference type="InterPro" id="IPR027417">
    <property type="entry name" value="P-loop_NTPase"/>
</dbReference>
<dbReference type="SMART" id="SM00173">
    <property type="entry name" value="RAS"/>
    <property type="match status" value="1"/>
</dbReference>
<dbReference type="PROSITE" id="PS51419">
    <property type="entry name" value="RAB"/>
    <property type="match status" value="1"/>
</dbReference>
<dbReference type="RefSeq" id="XP_012649196.1">
    <property type="nucleotide sequence ID" value="XM_012793742.1"/>
</dbReference>
<organism evidence="3 4">
    <name type="scientific">Babesia microti (strain RI)</name>
    <dbReference type="NCBI Taxonomy" id="1133968"/>
    <lineage>
        <taxon>Eukaryota</taxon>
        <taxon>Sar</taxon>
        <taxon>Alveolata</taxon>
        <taxon>Apicomplexa</taxon>
        <taxon>Aconoidasida</taxon>
        <taxon>Piroplasmida</taxon>
        <taxon>Babesiidae</taxon>
        <taxon>Babesia</taxon>
    </lineage>
</organism>
<dbReference type="OMA" id="GASFFRY"/>
<protein>
    <submittedName>
        <fullName evidence="3">Ras family</fullName>
    </submittedName>
</protein>
<dbReference type="Proteomes" id="UP000002899">
    <property type="component" value="Chromosome III"/>
</dbReference>
<dbReference type="SUPFAM" id="SSF52540">
    <property type="entry name" value="P-loop containing nucleoside triphosphate hydrolases"/>
    <property type="match status" value="1"/>
</dbReference>
<keyword evidence="4" id="KW-1185">Reference proteome</keyword>
<dbReference type="NCBIfam" id="TIGR00231">
    <property type="entry name" value="small_GTP"/>
    <property type="match status" value="1"/>
</dbReference>
<evidence type="ECO:0000256" key="1">
    <source>
        <dbReference type="ARBA" id="ARBA00022741"/>
    </source>
</evidence>
<dbReference type="Pfam" id="PF00071">
    <property type="entry name" value="Ras"/>
    <property type="match status" value="1"/>
</dbReference>
<name>A0A0K3ARV0_BABMR</name>
<reference evidence="3 4" key="3">
    <citation type="journal article" date="2016" name="Sci. Rep.">
        <title>Genome-wide diversity and gene expression profiling of Babesia microti isolates identify polymorphic genes that mediate host-pathogen interactions.</title>
        <authorList>
            <person name="Silva J.C."/>
            <person name="Cornillot E."/>
            <person name="McCracken C."/>
            <person name="Usmani-Brown S."/>
            <person name="Dwivedi A."/>
            <person name="Ifeonu O.O."/>
            <person name="Crabtree J."/>
            <person name="Gotia H.T."/>
            <person name="Virji A.Z."/>
            <person name="Reynes C."/>
            <person name="Colinge J."/>
            <person name="Kumar V."/>
            <person name="Lawres L."/>
            <person name="Pazzi J.E."/>
            <person name="Pablo J.V."/>
            <person name="Hung C."/>
            <person name="Brancato J."/>
            <person name="Kumari P."/>
            <person name="Orvis J."/>
            <person name="Tretina K."/>
            <person name="Chibucos M."/>
            <person name="Ott S."/>
            <person name="Sadzewicz L."/>
            <person name="Sengamalay N."/>
            <person name="Shetty A.C."/>
            <person name="Su Q."/>
            <person name="Tallon L."/>
            <person name="Fraser C.M."/>
            <person name="Frutos R."/>
            <person name="Molina D.M."/>
            <person name="Krause P.J."/>
            <person name="Ben Mamoun C."/>
        </authorList>
    </citation>
    <scope>NUCLEOTIDE SEQUENCE [LARGE SCALE GENOMIC DNA]</scope>
    <source>
        <strain evidence="3 4">RI</strain>
    </source>
</reference>